<dbReference type="InterPro" id="IPR050373">
    <property type="entry name" value="Fibrinogen_C-term_domain"/>
</dbReference>
<dbReference type="Gene3D" id="3.90.215.10">
    <property type="entry name" value="Gamma Fibrinogen, chain A, domain 1"/>
    <property type="match status" value="1"/>
</dbReference>
<gene>
    <name evidence="3" type="ORF">GDO81_006195</name>
</gene>
<dbReference type="Proteomes" id="UP000824782">
    <property type="component" value="Unassembled WGS sequence"/>
</dbReference>
<organism evidence="3 4">
    <name type="scientific">Engystomops pustulosus</name>
    <name type="common">Tungara frog</name>
    <name type="synonym">Physalaemus pustulosus</name>
    <dbReference type="NCBI Taxonomy" id="76066"/>
    <lineage>
        <taxon>Eukaryota</taxon>
        <taxon>Metazoa</taxon>
        <taxon>Chordata</taxon>
        <taxon>Craniata</taxon>
        <taxon>Vertebrata</taxon>
        <taxon>Euteleostomi</taxon>
        <taxon>Amphibia</taxon>
        <taxon>Batrachia</taxon>
        <taxon>Anura</taxon>
        <taxon>Neobatrachia</taxon>
        <taxon>Hyloidea</taxon>
        <taxon>Leptodactylidae</taxon>
        <taxon>Leiuperinae</taxon>
        <taxon>Engystomops</taxon>
    </lineage>
</organism>
<dbReference type="CDD" id="cd00087">
    <property type="entry name" value="FReD"/>
    <property type="match status" value="1"/>
</dbReference>
<dbReference type="SUPFAM" id="SSF56496">
    <property type="entry name" value="Fibrinogen C-terminal domain-like"/>
    <property type="match status" value="1"/>
</dbReference>
<dbReference type="Pfam" id="PF00147">
    <property type="entry name" value="Fibrinogen_C"/>
    <property type="match status" value="1"/>
</dbReference>
<name>A0AAV7CW76_ENGPU</name>
<dbReference type="InterPro" id="IPR014716">
    <property type="entry name" value="Fibrinogen_a/b/g_C_1"/>
</dbReference>
<dbReference type="PANTHER" id="PTHR19143">
    <property type="entry name" value="FIBRINOGEN/TENASCIN/ANGIOPOEITIN"/>
    <property type="match status" value="1"/>
</dbReference>
<dbReference type="InterPro" id="IPR020837">
    <property type="entry name" value="Fibrinogen_CS"/>
</dbReference>
<feature type="domain" description="Fibrinogen C-terminal" evidence="2">
    <location>
        <begin position="1"/>
        <end position="236"/>
    </location>
</feature>
<sequence length="236" mass="27153">MLIGYDCADVWLRNHKAPSGLYWIQPKDGNSSFQVYCEMSKYGGRTLIQRHDGTDRLSFYKTWKEYENGFGQLQGEHWLGLKKMYDLTHQTGRPASLYISMGDFDGEKAYALYSPFSIGRADEYYKLMAGNYSGTAGDAFSEYENISGSNQHGRPFSTLDVVKDNCHPYCPVGGIMEPSCSDLLQAGWWFNACGFANLNGVWRDQSLYKHWTSSVAWPTWRWEESLKFSRMYLVYN</sequence>
<accession>A0AAV7CW76</accession>
<evidence type="ECO:0000313" key="4">
    <source>
        <dbReference type="Proteomes" id="UP000824782"/>
    </source>
</evidence>
<dbReference type="AlphaFoldDB" id="A0AAV7CW76"/>
<dbReference type="PROSITE" id="PS51406">
    <property type="entry name" value="FIBRINOGEN_C_2"/>
    <property type="match status" value="1"/>
</dbReference>
<dbReference type="GO" id="GO:0005615">
    <property type="term" value="C:extracellular space"/>
    <property type="evidence" value="ECO:0007669"/>
    <property type="project" value="TreeGrafter"/>
</dbReference>
<keyword evidence="1" id="KW-1015">Disulfide bond</keyword>
<evidence type="ECO:0000313" key="3">
    <source>
        <dbReference type="EMBL" id="KAG8588989.1"/>
    </source>
</evidence>
<dbReference type="Gene3D" id="4.10.530.10">
    <property type="entry name" value="Gamma-fibrinogen Carboxyl Terminal Fragment, domain 2"/>
    <property type="match status" value="1"/>
</dbReference>
<dbReference type="PANTHER" id="PTHR19143:SF185">
    <property type="entry name" value="ANGIOPOIETIN-RELATED PROTEIN 5"/>
    <property type="match status" value="1"/>
</dbReference>
<dbReference type="InterPro" id="IPR036056">
    <property type="entry name" value="Fibrinogen-like_C"/>
</dbReference>
<reference evidence="3" key="1">
    <citation type="thesis" date="2020" institute="ProQuest LLC" country="789 East Eisenhower Parkway, Ann Arbor, MI, USA">
        <title>Comparative Genomics and Chromosome Evolution.</title>
        <authorList>
            <person name="Mudd A.B."/>
        </authorList>
    </citation>
    <scope>NUCLEOTIDE SEQUENCE</scope>
    <source>
        <strain evidence="3">237g6f4</strain>
        <tissue evidence="3">Blood</tissue>
    </source>
</reference>
<dbReference type="SMART" id="SM00186">
    <property type="entry name" value="FBG"/>
    <property type="match status" value="1"/>
</dbReference>
<evidence type="ECO:0000259" key="2">
    <source>
        <dbReference type="PROSITE" id="PS51406"/>
    </source>
</evidence>
<dbReference type="NCBIfam" id="NF040941">
    <property type="entry name" value="GGGWT_bact"/>
    <property type="match status" value="1"/>
</dbReference>
<evidence type="ECO:0000256" key="1">
    <source>
        <dbReference type="ARBA" id="ARBA00023157"/>
    </source>
</evidence>
<protein>
    <recommendedName>
        <fullName evidence="2">Fibrinogen C-terminal domain-containing protein</fullName>
    </recommendedName>
</protein>
<proteinExistence type="predicted"/>
<dbReference type="EMBL" id="WNYA01000002">
    <property type="protein sequence ID" value="KAG8588989.1"/>
    <property type="molecule type" value="Genomic_DNA"/>
</dbReference>
<dbReference type="InterPro" id="IPR002181">
    <property type="entry name" value="Fibrinogen_a/b/g_C_dom"/>
</dbReference>
<comment type="caution">
    <text evidence="3">The sequence shown here is derived from an EMBL/GenBank/DDBJ whole genome shotgun (WGS) entry which is preliminary data.</text>
</comment>
<dbReference type="PROSITE" id="PS00514">
    <property type="entry name" value="FIBRINOGEN_C_1"/>
    <property type="match status" value="1"/>
</dbReference>
<keyword evidence="4" id="KW-1185">Reference proteome</keyword>